<dbReference type="GO" id="GO:0016787">
    <property type="term" value="F:hydrolase activity"/>
    <property type="evidence" value="ECO:0007669"/>
    <property type="project" value="UniProtKB-KW"/>
</dbReference>
<dbReference type="Proteomes" id="UP000010116">
    <property type="component" value="Unassembled WGS sequence"/>
</dbReference>
<dbReference type="Gene3D" id="3.60.15.10">
    <property type="entry name" value="Ribonuclease Z/Hydroxyacylglutathione hydrolase-like"/>
    <property type="match status" value="1"/>
</dbReference>
<dbReference type="EMBL" id="JH611165">
    <property type="protein sequence ID" value="EJP73518.1"/>
    <property type="molecule type" value="Genomic_DNA"/>
</dbReference>
<organism evidence="2 3">
    <name type="scientific">SAR86 cluster bacterium SAR86B</name>
    <dbReference type="NCBI Taxonomy" id="1123867"/>
    <lineage>
        <taxon>Bacteria</taxon>
        <taxon>Pseudomonadati</taxon>
        <taxon>Pseudomonadota</taxon>
        <taxon>Gammaproteobacteria</taxon>
        <taxon>SAR86 cluster</taxon>
    </lineage>
</organism>
<dbReference type="InterPro" id="IPR050662">
    <property type="entry name" value="Sec-metab_biosynth-thioest"/>
</dbReference>
<dbReference type="InterPro" id="IPR001279">
    <property type="entry name" value="Metallo-B-lactamas"/>
</dbReference>
<dbReference type="AlphaFoldDB" id="J5KG90"/>
<dbReference type="InterPro" id="IPR041516">
    <property type="entry name" value="LACTB2_WH"/>
</dbReference>
<feature type="domain" description="Metallo-beta-lactamase" evidence="1">
    <location>
        <begin position="22"/>
        <end position="184"/>
    </location>
</feature>
<sequence length="270" mass="30346">MIKDSIVRKITAPNPGVFTGDGTNSYLVGVNDITLVDPGPAISEHIDNLINLGGNKLNRIFVTHTHNDHSPAAKIIADKLKIPVYGNYAKFSNYQDTSFKPDFSFDDKMEFDFEDSNIVAIHTPGHASNHFCFYIKQSGCLITGDHIMSGSTVVIGPPDGNMHEYIQSLKKLKEYKIKYIAPGHGSNIDQPNEAIDWIINHRLKREEKVLDKITQLKHANLDRLVKSVYDDVDVALHPIAKASLEAHLIKLELEKKVLKNKDEWIYSEES</sequence>
<dbReference type="Gene3D" id="1.10.10.10">
    <property type="entry name" value="Winged helix-like DNA-binding domain superfamily/Winged helix DNA-binding domain"/>
    <property type="match status" value="1"/>
</dbReference>
<dbReference type="Pfam" id="PF00753">
    <property type="entry name" value="Lactamase_B"/>
    <property type="match status" value="1"/>
</dbReference>
<name>J5KG90_9GAMM</name>
<dbReference type="SMART" id="SM00849">
    <property type="entry name" value="Lactamase_B"/>
    <property type="match status" value="1"/>
</dbReference>
<dbReference type="InterPro" id="IPR036866">
    <property type="entry name" value="RibonucZ/Hydroxyglut_hydro"/>
</dbReference>
<dbReference type="InterPro" id="IPR036388">
    <property type="entry name" value="WH-like_DNA-bd_sf"/>
</dbReference>
<dbReference type="CDD" id="cd16278">
    <property type="entry name" value="metallo-hydrolase-like_MBL-fold"/>
    <property type="match status" value="1"/>
</dbReference>
<dbReference type="HOGENOM" id="CLU_048478_2_1_6"/>
<proteinExistence type="predicted"/>
<reference evidence="2 3" key="1">
    <citation type="journal article" date="2012" name="ISME J.">
        <title>Genomic insights to SAR86, an abundant and uncultivated marine bacterial lineage.</title>
        <authorList>
            <person name="Dupont C.L."/>
            <person name="Rusch D.B."/>
            <person name="Yooseph S."/>
            <person name="Lombardo M.J."/>
            <person name="Richter R.A."/>
            <person name="Valas R."/>
            <person name="Novotny M."/>
            <person name="Yee-Greenbaum J."/>
            <person name="Selengut J.D."/>
            <person name="Haft D.H."/>
            <person name="Halpern A.L."/>
            <person name="Lasken R.S."/>
            <person name="Nealson K."/>
            <person name="Friedman R."/>
            <person name="Venter J.C."/>
        </authorList>
    </citation>
    <scope>NUCLEOTIDE SEQUENCE [LARGE SCALE GENOMIC DNA]</scope>
</reference>
<accession>J5KG90</accession>
<dbReference type="PANTHER" id="PTHR23131:SF0">
    <property type="entry name" value="ENDORIBONUCLEASE LACTB2"/>
    <property type="match status" value="1"/>
</dbReference>
<evidence type="ECO:0000313" key="3">
    <source>
        <dbReference type="Proteomes" id="UP000010116"/>
    </source>
</evidence>
<gene>
    <name evidence="2" type="ORF">NT02SARS_0063</name>
</gene>
<evidence type="ECO:0000313" key="2">
    <source>
        <dbReference type="EMBL" id="EJP73518.1"/>
    </source>
</evidence>
<protein>
    <submittedName>
        <fullName evidence="2">Zinc-dependent hydrolase</fullName>
    </submittedName>
</protein>
<dbReference type="PANTHER" id="PTHR23131">
    <property type="entry name" value="ENDORIBONUCLEASE LACTB2"/>
    <property type="match status" value="1"/>
</dbReference>
<evidence type="ECO:0000259" key="1">
    <source>
        <dbReference type="SMART" id="SM00849"/>
    </source>
</evidence>
<keyword evidence="2" id="KW-0378">Hydrolase</keyword>
<dbReference type="Pfam" id="PF17778">
    <property type="entry name" value="WHD_BLACT"/>
    <property type="match status" value="1"/>
</dbReference>
<dbReference type="SUPFAM" id="SSF56281">
    <property type="entry name" value="Metallo-hydrolase/oxidoreductase"/>
    <property type="match status" value="1"/>
</dbReference>